<gene>
    <name evidence="6" type="ORF">FOL47_009687</name>
</gene>
<proteinExistence type="predicted"/>
<protein>
    <recommendedName>
        <fullName evidence="8">Aluminum-activated malate transporter 1</fullName>
    </recommendedName>
</protein>
<comment type="caution">
    <text evidence="6">The sequence shown here is derived from an EMBL/GenBank/DDBJ whole genome shotgun (WGS) entry which is preliminary data.</text>
</comment>
<evidence type="ECO:0000256" key="1">
    <source>
        <dbReference type="ARBA" id="ARBA00004141"/>
    </source>
</evidence>
<sequence>MKNKTVGYAAYVFSFTWAIIGWASIMFPMPESQQLELGLWRFIFTTGGVLLVLLTSCLIFPNFAATQLIKASETSIESVAEGVAPILIDGCFQEYEGDDERLAALMNKWEDFGREAYSQIALRINLMDDAAAEIAIYGRLHLVPELSKRVWRKQRDITSIQRSGLVLFTSVLVLYPHTNDPQIRDLFRPANDRIRALGKAVQASANRMIALLKTGVNSPSISEADDDLHVEVQRCIEAMRDLQDRITDEFVTNPNRHGDASANMKLFHAAYALSYFATCWEKLENVLMGERVPCGSYATRQGTICIDYSPISLFE</sequence>
<dbReference type="GO" id="GO:0015743">
    <property type="term" value="P:malate transport"/>
    <property type="evidence" value="ECO:0007669"/>
    <property type="project" value="InterPro"/>
</dbReference>
<evidence type="ECO:0000313" key="7">
    <source>
        <dbReference type="Proteomes" id="UP000591131"/>
    </source>
</evidence>
<dbReference type="Pfam" id="PF11744">
    <property type="entry name" value="ALMT"/>
    <property type="match status" value="1"/>
</dbReference>
<dbReference type="Proteomes" id="UP000591131">
    <property type="component" value="Unassembled WGS sequence"/>
</dbReference>
<evidence type="ECO:0000256" key="4">
    <source>
        <dbReference type="ARBA" id="ARBA00023136"/>
    </source>
</evidence>
<evidence type="ECO:0008006" key="8">
    <source>
        <dbReference type="Google" id="ProtNLM"/>
    </source>
</evidence>
<evidence type="ECO:0000313" key="6">
    <source>
        <dbReference type="EMBL" id="KAF4654934.1"/>
    </source>
</evidence>
<name>A0A7J6L6U4_PERCH</name>
<comment type="subcellular location">
    <subcellularLocation>
        <location evidence="1">Membrane</location>
        <topology evidence="1">Multi-pass membrane protein</topology>
    </subcellularLocation>
</comment>
<accession>A0A7J6L6U4</accession>
<dbReference type="EMBL" id="JAAPAO010000692">
    <property type="protein sequence ID" value="KAF4654934.1"/>
    <property type="molecule type" value="Genomic_DNA"/>
</dbReference>
<keyword evidence="2 5" id="KW-0812">Transmembrane</keyword>
<reference evidence="6 7" key="1">
    <citation type="submission" date="2020-04" db="EMBL/GenBank/DDBJ databases">
        <title>Perkinsus chesapeaki whole genome sequence.</title>
        <authorList>
            <person name="Bogema D.R."/>
        </authorList>
    </citation>
    <scope>NUCLEOTIDE SEQUENCE [LARGE SCALE GENOMIC DNA]</scope>
    <source>
        <strain evidence="6">ATCC PRA-425</strain>
    </source>
</reference>
<feature type="transmembrane region" description="Helical" evidence="5">
    <location>
        <begin position="39"/>
        <end position="60"/>
    </location>
</feature>
<organism evidence="6 7">
    <name type="scientific">Perkinsus chesapeaki</name>
    <name type="common">Clam parasite</name>
    <name type="synonym">Perkinsus andrewsi</name>
    <dbReference type="NCBI Taxonomy" id="330153"/>
    <lineage>
        <taxon>Eukaryota</taxon>
        <taxon>Sar</taxon>
        <taxon>Alveolata</taxon>
        <taxon>Perkinsozoa</taxon>
        <taxon>Perkinsea</taxon>
        <taxon>Perkinsida</taxon>
        <taxon>Perkinsidae</taxon>
        <taxon>Perkinsus</taxon>
    </lineage>
</organism>
<evidence type="ECO:0000256" key="2">
    <source>
        <dbReference type="ARBA" id="ARBA00022692"/>
    </source>
</evidence>
<keyword evidence="4 5" id="KW-0472">Membrane</keyword>
<dbReference type="AlphaFoldDB" id="A0A7J6L6U4"/>
<dbReference type="InterPro" id="IPR020966">
    <property type="entry name" value="ALMT"/>
</dbReference>
<keyword evidence="7" id="KW-1185">Reference proteome</keyword>
<evidence type="ECO:0000256" key="3">
    <source>
        <dbReference type="ARBA" id="ARBA00022989"/>
    </source>
</evidence>
<feature type="transmembrane region" description="Helical" evidence="5">
    <location>
        <begin position="7"/>
        <end position="27"/>
    </location>
</feature>
<keyword evidence="3 5" id="KW-1133">Transmembrane helix</keyword>
<dbReference type="GO" id="GO:0016020">
    <property type="term" value="C:membrane"/>
    <property type="evidence" value="ECO:0007669"/>
    <property type="project" value="UniProtKB-SubCell"/>
</dbReference>
<evidence type="ECO:0000256" key="5">
    <source>
        <dbReference type="SAM" id="Phobius"/>
    </source>
</evidence>